<evidence type="ECO:0000259" key="3">
    <source>
        <dbReference type="Pfam" id="PF00496"/>
    </source>
</evidence>
<evidence type="ECO:0000256" key="2">
    <source>
        <dbReference type="SAM" id="SignalP"/>
    </source>
</evidence>
<keyword evidence="5" id="KW-1185">Reference proteome</keyword>
<dbReference type="CDD" id="cd00995">
    <property type="entry name" value="PBP2_NikA_DppA_OppA_like"/>
    <property type="match status" value="1"/>
</dbReference>
<name>A0AAE3ZFN7_9ACTN</name>
<gene>
    <name evidence="4" type="ORF">JOF55_002870</name>
</gene>
<evidence type="ECO:0000256" key="1">
    <source>
        <dbReference type="SAM" id="MobiDB-lite"/>
    </source>
</evidence>
<dbReference type="Gene3D" id="3.10.105.10">
    <property type="entry name" value="Dipeptide-binding Protein, Domain 3"/>
    <property type="match status" value="1"/>
</dbReference>
<feature type="chain" id="PRO_5041969609" evidence="2">
    <location>
        <begin position="23"/>
        <end position="552"/>
    </location>
</feature>
<feature type="signal peptide" evidence="2">
    <location>
        <begin position="1"/>
        <end position="22"/>
    </location>
</feature>
<dbReference type="PANTHER" id="PTHR30290:SF83">
    <property type="entry name" value="ABC TRANSPORTER SUBSTRATE-BINDING PROTEIN"/>
    <property type="match status" value="1"/>
</dbReference>
<dbReference type="GO" id="GO:0042597">
    <property type="term" value="C:periplasmic space"/>
    <property type="evidence" value="ECO:0007669"/>
    <property type="project" value="UniProtKB-ARBA"/>
</dbReference>
<dbReference type="PROSITE" id="PS51257">
    <property type="entry name" value="PROKAR_LIPOPROTEIN"/>
    <property type="match status" value="1"/>
</dbReference>
<dbReference type="InterPro" id="IPR030678">
    <property type="entry name" value="Peptide/Ni-bd"/>
</dbReference>
<dbReference type="GO" id="GO:0015833">
    <property type="term" value="P:peptide transport"/>
    <property type="evidence" value="ECO:0007669"/>
    <property type="project" value="TreeGrafter"/>
</dbReference>
<feature type="domain" description="Solute-binding protein family 5" evidence="3">
    <location>
        <begin position="84"/>
        <end position="470"/>
    </location>
</feature>
<protein>
    <submittedName>
        <fullName evidence="4">Oligopeptide transport system substrate-binding protein</fullName>
    </submittedName>
</protein>
<dbReference type="InterPro" id="IPR000914">
    <property type="entry name" value="SBP_5_dom"/>
</dbReference>
<dbReference type="Gene3D" id="3.90.76.10">
    <property type="entry name" value="Dipeptide-binding Protein, Domain 1"/>
    <property type="match status" value="1"/>
</dbReference>
<evidence type="ECO:0000313" key="5">
    <source>
        <dbReference type="Proteomes" id="UP001180845"/>
    </source>
</evidence>
<dbReference type="GO" id="GO:1904680">
    <property type="term" value="F:peptide transmembrane transporter activity"/>
    <property type="evidence" value="ECO:0007669"/>
    <property type="project" value="TreeGrafter"/>
</dbReference>
<dbReference type="InterPro" id="IPR039424">
    <property type="entry name" value="SBP_5"/>
</dbReference>
<proteinExistence type="predicted"/>
<comment type="caution">
    <text evidence="4">The sequence shown here is derived from an EMBL/GenBank/DDBJ whole genome shotgun (WGS) entry which is preliminary data.</text>
</comment>
<dbReference type="Gene3D" id="3.40.190.10">
    <property type="entry name" value="Periplasmic binding protein-like II"/>
    <property type="match status" value="1"/>
</dbReference>
<dbReference type="Proteomes" id="UP001180845">
    <property type="component" value="Unassembled WGS sequence"/>
</dbReference>
<dbReference type="AlphaFoldDB" id="A0AAE3ZFN7"/>
<dbReference type="PANTHER" id="PTHR30290">
    <property type="entry name" value="PERIPLASMIC BINDING COMPONENT OF ABC TRANSPORTER"/>
    <property type="match status" value="1"/>
</dbReference>
<accession>A0AAE3ZFN7</accession>
<feature type="region of interest" description="Disordered" evidence="1">
    <location>
        <begin position="149"/>
        <end position="173"/>
    </location>
</feature>
<dbReference type="SUPFAM" id="SSF53850">
    <property type="entry name" value="Periplasmic binding protein-like II"/>
    <property type="match status" value="1"/>
</dbReference>
<dbReference type="Pfam" id="PF00496">
    <property type="entry name" value="SBP_bac_5"/>
    <property type="match status" value="1"/>
</dbReference>
<dbReference type="EMBL" id="JAVDXW010000001">
    <property type="protein sequence ID" value="MDR7302689.1"/>
    <property type="molecule type" value="Genomic_DNA"/>
</dbReference>
<organism evidence="4 5">
    <name type="scientific">Haloactinomyces albus</name>
    <dbReference type="NCBI Taxonomy" id="1352928"/>
    <lineage>
        <taxon>Bacteria</taxon>
        <taxon>Bacillati</taxon>
        <taxon>Actinomycetota</taxon>
        <taxon>Actinomycetes</taxon>
        <taxon>Actinopolysporales</taxon>
        <taxon>Actinopolysporaceae</taxon>
        <taxon>Haloactinomyces</taxon>
    </lineage>
</organism>
<sequence length="552" mass="60250">MRKRRMVAPVAATLAVGLLASACGGGGGGVTEATGTLKDPITVQWGEPQSELVPTNSNDTFGSQVLNPMFTGLIEYTPKSFEARNAMAKSIALSKDKKTYTVEIKQGWKFHNGEEVTADNFVRAWNYGAYAPNGQQNAAMFNRIQGYKEVHPADPDGESGPKKPPKPTAKKMSGLKVVDDHTFTITLQDPFSVFPTKLGYQAFVPLPDTFFTNREKFVDHPVGNGPYKFESRTPSESLTLTRYKDYKGEDAGSVDAVKLLVYNKVLTAYQDLKSGNVDVINTIPTSALANGRWKQELGERAISRERMGITVLNLPMYQEKFKDPNLRKALSLAIDRKKIVKQVFNGEATVADGWSAPGIPGRTDGACGQWCTYNPSKAKELLKKAGGFEGTLTLSYNADGAHKQWMTAVAGSIRDTLGIKVGLNAVPTFSTYQDQMDNNEMVGPFRYGWVADYPTPRTFLKPLYSTGGSANNTGYSSKKFDDLIAQGDQAASVKKANELYGKAEQQLGKDLPSIPLFTQTVKGAKSNRLAEGTLNTRTNPAITTFKVAEPQQ</sequence>
<dbReference type="RefSeq" id="WP_310274433.1">
    <property type="nucleotide sequence ID" value="NZ_JAVDXW010000001.1"/>
</dbReference>
<reference evidence="4" key="1">
    <citation type="submission" date="2023-07" db="EMBL/GenBank/DDBJ databases">
        <title>Sequencing the genomes of 1000 actinobacteria strains.</title>
        <authorList>
            <person name="Klenk H.-P."/>
        </authorList>
    </citation>
    <scope>NUCLEOTIDE SEQUENCE</scope>
    <source>
        <strain evidence="4">DSM 45977</strain>
    </source>
</reference>
<dbReference type="GO" id="GO:0043190">
    <property type="term" value="C:ATP-binding cassette (ABC) transporter complex"/>
    <property type="evidence" value="ECO:0007669"/>
    <property type="project" value="InterPro"/>
</dbReference>
<dbReference type="PIRSF" id="PIRSF002741">
    <property type="entry name" value="MppA"/>
    <property type="match status" value="1"/>
</dbReference>
<evidence type="ECO:0000313" key="4">
    <source>
        <dbReference type="EMBL" id="MDR7302689.1"/>
    </source>
</evidence>
<keyword evidence="2" id="KW-0732">Signal</keyword>